<dbReference type="SUPFAM" id="SSF50370">
    <property type="entry name" value="Ricin B-like lectins"/>
    <property type="match status" value="1"/>
</dbReference>
<dbReference type="PROSITE" id="PS50231">
    <property type="entry name" value="RICIN_B_LECTIN"/>
    <property type="match status" value="1"/>
</dbReference>
<keyword evidence="2" id="KW-1185">Reference proteome</keyword>
<protein>
    <submittedName>
        <fullName evidence="1">Uncharacterized protein</fullName>
    </submittedName>
</protein>
<accession>A0ABP0S240</accession>
<dbReference type="InterPro" id="IPR035992">
    <property type="entry name" value="Ricin_B-like_lectins"/>
</dbReference>
<sequence length="112" mass="12183">MESVGCPGMCISPTGSTWSDQDVVLSSCENVPTSNNTDDHTGQRFYFHAEGFVQNQWSAKCLDSNSDGVVGWTECELEVSCNKKGMKFDPLNMDGAGANAELRIEKTEQPKG</sequence>
<proteinExistence type="predicted"/>
<evidence type="ECO:0000313" key="2">
    <source>
        <dbReference type="Proteomes" id="UP001642464"/>
    </source>
</evidence>
<name>A0ABP0S240_9DINO</name>
<comment type="caution">
    <text evidence="1">The sequence shown here is derived from an EMBL/GenBank/DDBJ whole genome shotgun (WGS) entry which is preliminary data.</text>
</comment>
<evidence type="ECO:0000313" key="1">
    <source>
        <dbReference type="EMBL" id="CAK9106418.1"/>
    </source>
</evidence>
<dbReference type="Gene3D" id="2.80.10.50">
    <property type="match status" value="1"/>
</dbReference>
<gene>
    <name evidence="1" type="ORF">SCF082_LOCUS49565</name>
</gene>
<organism evidence="1 2">
    <name type="scientific">Durusdinium trenchii</name>
    <dbReference type="NCBI Taxonomy" id="1381693"/>
    <lineage>
        <taxon>Eukaryota</taxon>
        <taxon>Sar</taxon>
        <taxon>Alveolata</taxon>
        <taxon>Dinophyceae</taxon>
        <taxon>Suessiales</taxon>
        <taxon>Symbiodiniaceae</taxon>
        <taxon>Durusdinium</taxon>
    </lineage>
</organism>
<dbReference type="Proteomes" id="UP001642464">
    <property type="component" value="Unassembled WGS sequence"/>
</dbReference>
<dbReference type="EMBL" id="CAXAMM010042729">
    <property type="protein sequence ID" value="CAK9106418.1"/>
    <property type="molecule type" value="Genomic_DNA"/>
</dbReference>
<reference evidence="1 2" key="1">
    <citation type="submission" date="2024-02" db="EMBL/GenBank/DDBJ databases">
        <authorList>
            <person name="Chen Y."/>
            <person name="Shah S."/>
            <person name="Dougan E. K."/>
            <person name="Thang M."/>
            <person name="Chan C."/>
        </authorList>
    </citation>
    <scope>NUCLEOTIDE SEQUENCE [LARGE SCALE GENOMIC DNA]</scope>
</reference>